<accession>A0A239AHA6</accession>
<organism evidence="1 2">
    <name type="scientific">Dokdonia pacifica</name>
    <dbReference type="NCBI Taxonomy" id="1627892"/>
    <lineage>
        <taxon>Bacteria</taxon>
        <taxon>Pseudomonadati</taxon>
        <taxon>Bacteroidota</taxon>
        <taxon>Flavobacteriia</taxon>
        <taxon>Flavobacteriales</taxon>
        <taxon>Flavobacteriaceae</taxon>
        <taxon>Dokdonia</taxon>
    </lineage>
</organism>
<dbReference type="GO" id="GO:0008270">
    <property type="term" value="F:zinc ion binding"/>
    <property type="evidence" value="ECO:0007669"/>
    <property type="project" value="InterPro"/>
</dbReference>
<dbReference type="GO" id="GO:0006260">
    <property type="term" value="P:DNA replication"/>
    <property type="evidence" value="ECO:0007669"/>
    <property type="project" value="InterPro"/>
</dbReference>
<dbReference type="Gene3D" id="3.90.580.10">
    <property type="entry name" value="Zinc finger, CHC2-type domain"/>
    <property type="match status" value="1"/>
</dbReference>
<reference evidence="1 2" key="1">
    <citation type="submission" date="2017-06" db="EMBL/GenBank/DDBJ databases">
        <authorList>
            <person name="Kim H.J."/>
            <person name="Triplett B.A."/>
        </authorList>
    </citation>
    <scope>NUCLEOTIDE SEQUENCE [LARGE SCALE GENOMIC DNA]</scope>
    <source>
        <strain evidence="1 2">DSM 25597</strain>
    </source>
</reference>
<gene>
    <name evidence="1" type="ORF">SAMN06265376_104434</name>
</gene>
<dbReference type="Gene3D" id="3.40.1360.10">
    <property type="match status" value="1"/>
</dbReference>
<dbReference type="OrthoDB" id="8536512at2"/>
<dbReference type="Pfam" id="PF13155">
    <property type="entry name" value="Toprim_2"/>
    <property type="match status" value="1"/>
</dbReference>
<dbReference type="RefSeq" id="WP_089372218.1">
    <property type="nucleotide sequence ID" value="NZ_BMEP01000008.1"/>
</dbReference>
<sequence>MNIKQAKEKFTLQSLLTSLGHYPNQKKSKGNDLWYKSPFRPNEQDASFHIDTSKGFYKDFGDTEKGGDLIWFAQMYLKSRGGGYSVSDALKWFDDLSGGTQIHSFNSKAFRKKVIPLEKQDVYTILSNKEIFSSSLIEYLKQKNIALDLAKKYFRQIYFLNTKTKKKIYGLGFETRAGGFDIRTANGFKTMIGNKDITLIEGCHKNGILDVFEGATDFLSLLTLEGRDIPKNDCIILNSGNLYKAAADLAKQRGYYKVKLWLDNDEAGHKFQNAILKELNDTEKPMSVFSMNHIYKGFKDLNAWHKNSHLSLSNKKNALQDFPKRISKNFIERKL</sequence>
<name>A0A239AHA6_9FLAO</name>
<protein>
    <submittedName>
        <fullName evidence="1">Toprim-like</fullName>
    </submittedName>
</protein>
<dbReference type="Proteomes" id="UP000198379">
    <property type="component" value="Unassembled WGS sequence"/>
</dbReference>
<dbReference type="GO" id="GO:0003677">
    <property type="term" value="F:DNA binding"/>
    <property type="evidence" value="ECO:0007669"/>
    <property type="project" value="InterPro"/>
</dbReference>
<proteinExistence type="predicted"/>
<dbReference type="SUPFAM" id="SSF57783">
    <property type="entry name" value="Zinc beta-ribbon"/>
    <property type="match status" value="1"/>
</dbReference>
<dbReference type="AlphaFoldDB" id="A0A239AHA6"/>
<evidence type="ECO:0000313" key="1">
    <source>
        <dbReference type="EMBL" id="SNR94930.1"/>
    </source>
</evidence>
<dbReference type="InterPro" id="IPR036977">
    <property type="entry name" value="DNA_primase_Znf_CHC2"/>
</dbReference>
<keyword evidence="2" id="KW-1185">Reference proteome</keyword>
<dbReference type="EMBL" id="FZNY01000004">
    <property type="protein sequence ID" value="SNR94930.1"/>
    <property type="molecule type" value="Genomic_DNA"/>
</dbReference>
<evidence type="ECO:0000313" key="2">
    <source>
        <dbReference type="Proteomes" id="UP000198379"/>
    </source>
</evidence>